<dbReference type="SUPFAM" id="SSF55961">
    <property type="entry name" value="Bet v1-like"/>
    <property type="match status" value="1"/>
</dbReference>
<evidence type="ECO:0000256" key="5">
    <source>
        <dbReference type="ARBA" id="ARBA00023014"/>
    </source>
</evidence>
<dbReference type="GO" id="GO:0051213">
    <property type="term" value="F:dioxygenase activity"/>
    <property type="evidence" value="ECO:0007669"/>
    <property type="project" value="UniProtKB-KW"/>
</dbReference>
<keyword evidence="7" id="KW-0223">Dioxygenase</keyword>
<evidence type="ECO:0000256" key="3">
    <source>
        <dbReference type="ARBA" id="ARBA00023002"/>
    </source>
</evidence>
<proteinExistence type="predicted"/>
<dbReference type="PROSITE" id="PS51296">
    <property type="entry name" value="RIESKE"/>
    <property type="match status" value="1"/>
</dbReference>
<dbReference type="EMBL" id="JBBHJY010000003">
    <property type="protein sequence ID" value="MEJ6009862.1"/>
    <property type="molecule type" value="Genomic_DNA"/>
</dbReference>
<dbReference type="InterPro" id="IPR050584">
    <property type="entry name" value="Cholesterol_7-desaturase"/>
</dbReference>
<dbReference type="PANTHER" id="PTHR21266:SF60">
    <property type="entry name" value="3-KETOSTEROID-9-ALPHA-MONOOXYGENASE, OXYGENASE COMPONENT"/>
    <property type="match status" value="1"/>
</dbReference>
<dbReference type="Pfam" id="PF19112">
    <property type="entry name" value="VanA_C"/>
    <property type="match status" value="1"/>
</dbReference>
<dbReference type="Proteomes" id="UP001379235">
    <property type="component" value="Unassembled WGS sequence"/>
</dbReference>
<name>A0ABU8S7K4_9SPHN</name>
<keyword evidence="8" id="KW-1185">Reference proteome</keyword>
<dbReference type="Gene3D" id="2.102.10.10">
    <property type="entry name" value="Rieske [2Fe-2S] iron-sulphur domain"/>
    <property type="match status" value="1"/>
</dbReference>
<evidence type="ECO:0000256" key="4">
    <source>
        <dbReference type="ARBA" id="ARBA00023004"/>
    </source>
</evidence>
<dbReference type="PANTHER" id="PTHR21266">
    <property type="entry name" value="IRON-SULFUR DOMAIN CONTAINING PROTEIN"/>
    <property type="match status" value="1"/>
</dbReference>
<dbReference type="Pfam" id="PF00355">
    <property type="entry name" value="Rieske"/>
    <property type="match status" value="1"/>
</dbReference>
<reference evidence="7 8" key="1">
    <citation type="submission" date="2024-03" db="EMBL/GenBank/DDBJ databases">
        <authorList>
            <person name="Jo J.-H."/>
        </authorList>
    </citation>
    <scope>NUCLEOTIDE SEQUENCE [LARGE SCALE GENOMIC DNA]</scope>
    <source>
        <strain evidence="7 8">AS3R-12</strain>
    </source>
</reference>
<keyword evidence="5" id="KW-0411">Iron-sulfur</keyword>
<dbReference type="InterPro" id="IPR044043">
    <property type="entry name" value="VanA_C_cat"/>
</dbReference>
<gene>
    <name evidence="7" type="ORF">WG900_08010</name>
</gene>
<dbReference type="SUPFAM" id="SSF50022">
    <property type="entry name" value="ISP domain"/>
    <property type="match status" value="1"/>
</dbReference>
<keyword evidence="4" id="KW-0408">Iron</keyword>
<keyword evidence="2" id="KW-0479">Metal-binding</keyword>
<protein>
    <submittedName>
        <fullName evidence="7">Aromatic ring-hydroxylating dioxygenase subunit alpha</fullName>
    </submittedName>
</protein>
<dbReference type="InterPro" id="IPR017941">
    <property type="entry name" value="Rieske_2Fe-2S"/>
</dbReference>
<evidence type="ECO:0000259" key="6">
    <source>
        <dbReference type="PROSITE" id="PS51296"/>
    </source>
</evidence>
<evidence type="ECO:0000256" key="1">
    <source>
        <dbReference type="ARBA" id="ARBA00022714"/>
    </source>
</evidence>
<keyword evidence="3" id="KW-0560">Oxidoreductase</keyword>
<dbReference type="Gene3D" id="3.90.380.10">
    <property type="entry name" value="Naphthalene 1,2-dioxygenase Alpha Subunit, Chain A, domain 1"/>
    <property type="match status" value="1"/>
</dbReference>
<dbReference type="InterPro" id="IPR036922">
    <property type="entry name" value="Rieske_2Fe-2S_sf"/>
</dbReference>
<evidence type="ECO:0000313" key="7">
    <source>
        <dbReference type="EMBL" id="MEJ6009862.1"/>
    </source>
</evidence>
<organism evidence="7 8">
    <name type="scientific">Novosphingobium aquae</name>
    <dbReference type="NCBI Taxonomy" id="3133435"/>
    <lineage>
        <taxon>Bacteria</taxon>
        <taxon>Pseudomonadati</taxon>
        <taxon>Pseudomonadota</taxon>
        <taxon>Alphaproteobacteria</taxon>
        <taxon>Sphingomonadales</taxon>
        <taxon>Sphingomonadaceae</taxon>
        <taxon>Novosphingobium</taxon>
    </lineage>
</organism>
<comment type="caution">
    <text evidence="7">The sequence shown here is derived from an EMBL/GenBank/DDBJ whole genome shotgun (WGS) entry which is preliminary data.</text>
</comment>
<keyword evidence="1" id="KW-0001">2Fe-2S</keyword>
<accession>A0ABU8S7K4</accession>
<dbReference type="CDD" id="cd08878">
    <property type="entry name" value="RHO_alpha_C_DMO-like"/>
    <property type="match status" value="1"/>
</dbReference>
<dbReference type="RefSeq" id="WP_339966174.1">
    <property type="nucleotide sequence ID" value="NZ_JBBHJY010000003.1"/>
</dbReference>
<evidence type="ECO:0000313" key="8">
    <source>
        <dbReference type="Proteomes" id="UP001379235"/>
    </source>
</evidence>
<sequence length="345" mass="38796">MSTWLTNAWYVAGWDSDIDSAPLARTICGVPMLFYRKLDRSVVALRDACPHRLLPLSMGFKEGDSLRCKYHGLLIGPDGAALEMPLKDAPVNRRVCAEAYVTHERHRFVWVWIGDRDKADPALIPDLWPCSAEGWVFDGDYYHIACDYRLMIDNLMDLTHETYVHVGSIGQPEILEAPIATRVEGEDVYVTRWMPGVDAPPFWRSALGKEGAVDRWQVCRFLLPSAVMIDVGVAPVEAGATIEEHDSGVRGMVVDFMTPETENSHHYFWGMARNFDIDDVGLTARMKRQQGGVFAEDLAILEAQQKSIDDNPGLRLMAYEIDEGGVRSRQIITRAMKRESEGLVP</sequence>
<evidence type="ECO:0000256" key="2">
    <source>
        <dbReference type="ARBA" id="ARBA00022723"/>
    </source>
</evidence>
<feature type="domain" description="Rieske" evidence="6">
    <location>
        <begin position="9"/>
        <end position="111"/>
    </location>
</feature>